<dbReference type="AlphaFoldDB" id="G5BTN4"/>
<name>G5BTN4_HETGA</name>
<dbReference type="InParanoid" id="G5BTN4"/>
<dbReference type="InterPro" id="IPR001130">
    <property type="entry name" value="TatD-like"/>
</dbReference>
<proteinExistence type="inferred from homology"/>
<dbReference type="PANTHER" id="PTHR46363:SF1">
    <property type="entry name" value="DEOXYRIBONUCLEASE TATDN2-RELATED"/>
    <property type="match status" value="1"/>
</dbReference>
<organism evidence="4 5">
    <name type="scientific">Heterocephalus glaber</name>
    <name type="common">Naked mole rat</name>
    <dbReference type="NCBI Taxonomy" id="10181"/>
    <lineage>
        <taxon>Eukaryota</taxon>
        <taxon>Metazoa</taxon>
        <taxon>Chordata</taxon>
        <taxon>Craniata</taxon>
        <taxon>Vertebrata</taxon>
        <taxon>Euteleostomi</taxon>
        <taxon>Mammalia</taxon>
        <taxon>Eutheria</taxon>
        <taxon>Euarchontoglires</taxon>
        <taxon>Glires</taxon>
        <taxon>Rodentia</taxon>
        <taxon>Hystricomorpha</taxon>
        <taxon>Bathyergidae</taxon>
        <taxon>Heterocephalus</taxon>
    </lineage>
</organism>
<dbReference type="InterPro" id="IPR018228">
    <property type="entry name" value="DNase_TatD-rel_CS"/>
</dbReference>
<dbReference type="CDD" id="cd01310">
    <property type="entry name" value="TatD_DNAse"/>
    <property type="match status" value="1"/>
</dbReference>
<evidence type="ECO:0000256" key="1">
    <source>
        <dbReference type="ARBA" id="ARBA00009275"/>
    </source>
</evidence>
<feature type="compositionally biased region" description="Polar residues" evidence="3">
    <location>
        <begin position="1"/>
        <end position="12"/>
    </location>
</feature>
<evidence type="ECO:0000313" key="5">
    <source>
        <dbReference type="Proteomes" id="UP000006813"/>
    </source>
</evidence>
<dbReference type="Proteomes" id="UP000006813">
    <property type="component" value="Unassembled WGS sequence"/>
</dbReference>
<dbReference type="EMBL" id="JH171758">
    <property type="protein sequence ID" value="EHB12645.1"/>
    <property type="molecule type" value="Genomic_DNA"/>
</dbReference>
<dbReference type="PROSITE" id="PS01091">
    <property type="entry name" value="TATD_3"/>
    <property type="match status" value="1"/>
</dbReference>
<evidence type="ECO:0000313" key="4">
    <source>
        <dbReference type="EMBL" id="EHB12645.1"/>
    </source>
</evidence>
<protein>
    <submittedName>
        <fullName evidence="4">Putative deoxyribonuclease TATDN2</fullName>
    </submittedName>
</protein>
<feature type="region of interest" description="Disordered" evidence="3">
    <location>
        <begin position="1"/>
        <end position="92"/>
    </location>
</feature>
<evidence type="ECO:0000256" key="2">
    <source>
        <dbReference type="ARBA" id="ARBA00022801"/>
    </source>
</evidence>
<dbReference type="FunFam" id="3.20.20.140:FF:000027">
    <property type="entry name" value="putative deoxyribonuclease TATDN2"/>
    <property type="match status" value="1"/>
</dbReference>
<accession>G5BTN4</accession>
<keyword evidence="2" id="KW-0378">Hydrolase</keyword>
<evidence type="ECO:0000256" key="3">
    <source>
        <dbReference type="SAM" id="MobiDB-lite"/>
    </source>
</evidence>
<reference evidence="4 5" key="1">
    <citation type="journal article" date="2011" name="Nature">
        <title>Genome sequencing reveals insights into physiology and longevity of the naked mole rat.</title>
        <authorList>
            <person name="Kim E.B."/>
            <person name="Fang X."/>
            <person name="Fushan A.A."/>
            <person name="Huang Z."/>
            <person name="Lobanov A.V."/>
            <person name="Han L."/>
            <person name="Marino S.M."/>
            <person name="Sun X."/>
            <person name="Turanov A.A."/>
            <person name="Yang P."/>
            <person name="Yim S.H."/>
            <person name="Zhao X."/>
            <person name="Kasaikina M.V."/>
            <person name="Stoletzki N."/>
            <person name="Peng C."/>
            <person name="Polak P."/>
            <person name="Xiong Z."/>
            <person name="Kiezun A."/>
            <person name="Zhu Y."/>
            <person name="Chen Y."/>
            <person name="Kryukov G.V."/>
            <person name="Zhang Q."/>
            <person name="Peshkin L."/>
            <person name="Yang L."/>
            <person name="Bronson R.T."/>
            <person name="Buffenstein R."/>
            <person name="Wang B."/>
            <person name="Han C."/>
            <person name="Li Q."/>
            <person name="Chen L."/>
            <person name="Zhao W."/>
            <person name="Sunyaev S.R."/>
            <person name="Park T.J."/>
            <person name="Zhang G."/>
            <person name="Wang J."/>
            <person name="Gladyshev V.N."/>
        </authorList>
    </citation>
    <scope>NUCLEOTIDE SEQUENCE [LARGE SCALE GENOMIC DNA]</scope>
</reference>
<dbReference type="InterPro" id="IPR032466">
    <property type="entry name" value="Metal_Hydrolase"/>
</dbReference>
<dbReference type="PROSITE" id="PS01137">
    <property type="entry name" value="TATD_1"/>
    <property type="match status" value="1"/>
</dbReference>
<gene>
    <name evidence="4" type="ORF">GW7_16914</name>
</gene>
<dbReference type="SUPFAM" id="SSF51556">
    <property type="entry name" value="Metallo-dependent hydrolases"/>
    <property type="match status" value="1"/>
</dbReference>
<dbReference type="PANTHER" id="PTHR46363">
    <property type="entry name" value="DEOXYRIBONUCLEASE TATDN2-RELATED"/>
    <property type="match status" value="1"/>
</dbReference>
<feature type="non-terminal residue" evidence="4">
    <location>
        <position position="577"/>
    </location>
</feature>
<dbReference type="PROSITE" id="PS01090">
    <property type="entry name" value="TATD_2"/>
    <property type="match status" value="1"/>
</dbReference>
<sequence length="577" mass="65782">KKSSHCSKNSKFTAKAEGESKNEEPKKFQKKRNGLEEQGPSMIHQGFQGKEKGRRALSAKPRVQNDPPMPARNTPSHPQKQSAPKMSSSAEKEVVLSPGTMLNEKPLGKQRIVLSENCTSPLQFLDLDDFKSLILKPNEKMALEHPSSRSNWHDIDETATVRVSREEPSSELLPVVSLPSPLQDDCGIQQPNLYYSPWNDYTSSWISSLRHSSHYHMDRGDSSTTTTFQAERDSKKFVGAYTYSAVLSQNLPRKMKVKEDRPQNSGSFPFSRNLEATSKGIIDQEEMLQWPDGAHASGFQPSSHPRLHQAKGFIDSHCHLDLLYSKLSFQGTFAKFRKIYSNSFPETFQGCITDFCDPRTLYNGLWEEILKEDLVWGAFGCHPHFARHYNDYQERNVLRALQHPKAVAFGEMGLDYSFKCSTPIPEQFRIFERQLKLAVSLKLPLLIHCRDADEDLLSIMKKYVPPDYKIHRHCFTGSYPVIEPLLIPNLSVGFTAILTYTSSWQVQEALKKIPLERILVETDAPYFLPRQVPKSLCRYSHPGLALYTVQEIARIKDEPISHILATLHENTCRLYNL</sequence>
<comment type="similarity">
    <text evidence="1">Belongs to the metallo-dependent hydrolases superfamily. TatD-type hydrolase family.</text>
</comment>
<dbReference type="Pfam" id="PF01026">
    <property type="entry name" value="TatD_DNase"/>
    <property type="match status" value="1"/>
</dbReference>
<dbReference type="Gene3D" id="3.20.20.140">
    <property type="entry name" value="Metal-dependent hydrolases"/>
    <property type="match status" value="1"/>
</dbReference>
<feature type="compositionally biased region" description="Polar residues" evidence="3">
    <location>
        <begin position="73"/>
        <end position="89"/>
    </location>
</feature>
<feature type="compositionally biased region" description="Basic and acidic residues" evidence="3">
    <location>
        <begin position="14"/>
        <end position="27"/>
    </location>
</feature>
<dbReference type="GO" id="GO:0016788">
    <property type="term" value="F:hydrolase activity, acting on ester bonds"/>
    <property type="evidence" value="ECO:0007669"/>
    <property type="project" value="InterPro"/>
</dbReference>